<keyword evidence="4" id="KW-1185">Reference proteome</keyword>
<name>A0A1I5X6F1_9RHOB</name>
<accession>A0A1I5X6F1</accession>
<dbReference type="AlphaFoldDB" id="A0A1I5X6F1"/>
<feature type="chain" id="PRO_5011538922" evidence="1">
    <location>
        <begin position="18"/>
        <end position="265"/>
    </location>
</feature>
<dbReference type="PANTHER" id="PTHR23150">
    <property type="entry name" value="SULFATASE MODIFYING FACTOR 1, 2"/>
    <property type="match status" value="1"/>
</dbReference>
<sequence length="265" mass="28387">MKSAVLICALLGSAVLAFPVVREDAPRTAPPETVVVAPGDFRYRPAGQYRLDGRVVDPPAETRGAATPLVIMRHQVSRAEYARCVADDACAPAPAPGQEGYAQPQTGVSWQDATAYADWLSERTGQDWRLPTDAEWVRAAAERAVDEGLETAGSDPAARWLAQYGQNVDRRAGPDLEVRPQGAFGVNSNGLADMAGNVWEWTSTCSRKIELAADGARLSDHAFCGVRVVQGQHRAEIVDFVRDARAGGCAVGLPPDHLGFRLVLG</sequence>
<dbReference type="SUPFAM" id="SSF56436">
    <property type="entry name" value="C-type lectin-like"/>
    <property type="match status" value="1"/>
</dbReference>
<organism evidence="3 4">
    <name type="scientific">Tranquillimonas alkanivorans</name>
    <dbReference type="NCBI Taxonomy" id="441119"/>
    <lineage>
        <taxon>Bacteria</taxon>
        <taxon>Pseudomonadati</taxon>
        <taxon>Pseudomonadota</taxon>
        <taxon>Alphaproteobacteria</taxon>
        <taxon>Rhodobacterales</taxon>
        <taxon>Roseobacteraceae</taxon>
        <taxon>Tranquillimonas</taxon>
    </lineage>
</organism>
<evidence type="ECO:0000313" key="3">
    <source>
        <dbReference type="EMBL" id="SFQ27552.1"/>
    </source>
</evidence>
<feature type="signal peptide" evidence="1">
    <location>
        <begin position="1"/>
        <end position="17"/>
    </location>
</feature>
<reference evidence="3 4" key="1">
    <citation type="submission" date="2016-10" db="EMBL/GenBank/DDBJ databases">
        <authorList>
            <person name="de Groot N.N."/>
        </authorList>
    </citation>
    <scope>NUCLEOTIDE SEQUENCE [LARGE SCALE GENOMIC DNA]</scope>
    <source>
        <strain evidence="3 4">DSM 19547</strain>
    </source>
</reference>
<dbReference type="STRING" id="441119.SAMN04488047_1922"/>
<dbReference type="InterPro" id="IPR005532">
    <property type="entry name" value="SUMF_dom"/>
</dbReference>
<dbReference type="EMBL" id="FOXA01000092">
    <property type="protein sequence ID" value="SFQ27552.1"/>
    <property type="molecule type" value="Genomic_DNA"/>
</dbReference>
<dbReference type="Gene3D" id="3.90.1580.10">
    <property type="entry name" value="paralog of FGE (formylglycine-generating enzyme)"/>
    <property type="match status" value="1"/>
</dbReference>
<evidence type="ECO:0000313" key="4">
    <source>
        <dbReference type="Proteomes" id="UP000199356"/>
    </source>
</evidence>
<dbReference type="PANTHER" id="PTHR23150:SF19">
    <property type="entry name" value="FORMYLGLYCINE-GENERATING ENZYME"/>
    <property type="match status" value="1"/>
</dbReference>
<evidence type="ECO:0000256" key="1">
    <source>
        <dbReference type="SAM" id="SignalP"/>
    </source>
</evidence>
<dbReference type="Proteomes" id="UP000199356">
    <property type="component" value="Unassembled WGS sequence"/>
</dbReference>
<feature type="domain" description="Sulfatase-modifying factor enzyme-like" evidence="2">
    <location>
        <begin position="31"/>
        <end position="263"/>
    </location>
</feature>
<dbReference type="Pfam" id="PF03781">
    <property type="entry name" value="FGE-sulfatase"/>
    <property type="match status" value="1"/>
</dbReference>
<dbReference type="InterPro" id="IPR016187">
    <property type="entry name" value="CTDL_fold"/>
</dbReference>
<keyword evidence="1" id="KW-0732">Signal</keyword>
<proteinExistence type="predicted"/>
<dbReference type="InterPro" id="IPR051043">
    <property type="entry name" value="Sulfatase_Mod_Factor_Kinase"/>
</dbReference>
<protein>
    <submittedName>
        <fullName evidence="3">Formylglycine-generating enzyme, required for sulfatase activity, contains SUMF1/FGE domain</fullName>
    </submittedName>
</protein>
<evidence type="ECO:0000259" key="2">
    <source>
        <dbReference type="Pfam" id="PF03781"/>
    </source>
</evidence>
<gene>
    <name evidence="3" type="ORF">SAMN04488047_1922</name>
</gene>
<dbReference type="GO" id="GO:0120147">
    <property type="term" value="F:formylglycine-generating oxidase activity"/>
    <property type="evidence" value="ECO:0007669"/>
    <property type="project" value="TreeGrafter"/>
</dbReference>
<dbReference type="InterPro" id="IPR042095">
    <property type="entry name" value="SUMF_sf"/>
</dbReference>
<dbReference type="OrthoDB" id="9768004at2"/>
<dbReference type="RefSeq" id="WP_093426055.1">
    <property type="nucleotide sequence ID" value="NZ_FOXA01000092.1"/>
</dbReference>